<feature type="domain" description="USP" evidence="9">
    <location>
        <begin position="103"/>
        <end position="698"/>
    </location>
</feature>
<dbReference type="InterPro" id="IPR018200">
    <property type="entry name" value="USP_CS"/>
</dbReference>
<feature type="compositionally biased region" description="Polar residues" evidence="8">
    <location>
        <begin position="710"/>
        <end position="721"/>
    </location>
</feature>
<dbReference type="PROSITE" id="PS00973">
    <property type="entry name" value="USP_2"/>
    <property type="match status" value="1"/>
</dbReference>
<keyword evidence="4 7" id="KW-0833">Ubl conjugation pathway</keyword>
<keyword evidence="6 7" id="KW-0788">Thiol protease</keyword>
<evidence type="ECO:0000259" key="9">
    <source>
        <dbReference type="PROSITE" id="PS50235"/>
    </source>
</evidence>
<dbReference type="AlphaFoldDB" id="A0A815QDD3"/>
<feature type="compositionally biased region" description="Polar residues" evidence="8">
    <location>
        <begin position="60"/>
        <end position="86"/>
    </location>
</feature>
<feature type="compositionally biased region" description="Basic residues" evidence="8">
    <location>
        <begin position="740"/>
        <end position="753"/>
    </location>
</feature>
<dbReference type="InterPro" id="IPR050164">
    <property type="entry name" value="Peptidase_C19"/>
</dbReference>
<dbReference type="PANTHER" id="PTHR24006">
    <property type="entry name" value="UBIQUITIN CARBOXYL-TERMINAL HYDROLASE"/>
    <property type="match status" value="1"/>
</dbReference>
<feature type="compositionally biased region" description="Basic residues" evidence="8">
    <location>
        <begin position="1"/>
        <end position="12"/>
    </location>
</feature>
<comment type="similarity">
    <text evidence="2 7">Belongs to the peptidase C19 family.</text>
</comment>
<dbReference type="EC" id="3.4.19.12" evidence="7"/>
<dbReference type="GO" id="GO:0004843">
    <property type="term" value="F:cysteine-type deubiquitinase activity"/>
    <property type="evidence" value="ECO:0007669"/>
    <property type="project" value="UniProtKB-UniRule"/>
</dbReference>
<name>A0A815QDD3_9BILA</name>
<keyword evidence="5 7" id="KW-0378">Hydrolase</keyword>
<dbReference type="GO" id="GO:0016579">
    <property type="term" value="P:protein deubiquitination"/>
    <property type="evidence" value="ECO:0007669"/>
    <property type="project" value="InterPro"/>
</dbReference>
<accession>A0A815QDD3</accession>
<dbReference type="Gene3D" id="3.90.70.10">
    <property type="entry name" value="Cysteine proteinases"/>
    <property type="match status" value="2"/>
</dbReference>
<evidence type="ECO:0000256" key="1">
    <source>
        <dbReference type="ARBA" id="ARBA00000707"/>
    </source>
</evidence>
<dbReference type="InterPro" id="IPR001394">
    <property type="entry name" value="Peptidase_C19_UCH"/>
</dbReference>
<dbReference type="PANTHER" id="PTHR24006:SF888">
    <property type="entry name" value="UBIQUITIN CARBOXYL-TERMINAL HYDROLASE 30"/>
    <property type="match status" value="1"/>
</dbReference>
<feature type="region of interest" description="Disordered" evidence="8">
    <location>
        <begin position="314"/>
        <end position="447"/>
    </location>
</feature>
<dbReference type="SUPFAM" id="SSF54001">
    <property type="entry name" value="Cysteine proteinases"/>
    <property type="match status" value="1"/>
</dbReference>
<dbReference type="EMBL" id="CAJNOW010005729">
    <property type="protein sequence ID" value="CAF1460609.1"/>
    <property type="molecule type" value="Genomic_DNA"/>
</dbReference>
<dbReference type="InterPro" id="IPR028889">
    <property type="entry name" value="USP"/>
</dbReference>
<dbReference type="GO" id="GO:0005634">
    <property type="term" value="C:nucleus"/>
    <property type="evidence" value="ECO:0007669"/>
    <property type="project" value="TreeGrafter"/>
</dbReference>
<feature type="compositionally biased region" description="Basic and acidic residues" evidence="8">
    <location>
        <begin position="374"/>
        <end position="395"/>
    </location>
</feature>
<evidence type="ECO:0000256" key="4">
    <source>
        <dbReference type="ARBA" id="ARBA00022786"/>
    </source>
</evidence>
<dbReference type="Proteomes" id="UP000663834">
    <property type="component" value="Unassembled WGS sequence"/>
</dbReference>
<feature type="region of interest" description="Disordered" evidence="8">
    <location>
        <begin position="739"/>
        <end position="763"/>
    </location>
</feature>
<feature type="region of interest" description="Disordered" evidence="8">
    <location>
        <begin position="1"/>
        <end position="92"/>
    </location>
</feature>
<keyword evidence="3 7" id="KW-0645">Protease</keyword>
<feature type="compositionally biased region" description="Basic and acidic residues" evidence="8">
    <location>
        <begin position="13"/>
        <end position="59"/>
    </location>
</feature>
<evidence type="ECO:0000313" key="11">
    <source>
        <dbReference type="Proteomes" id="UP000663834"/>
    </source>
</evidence>
<comment type="catalytic activity">
    <reaction evidence="1 7">
        <text>Thiol-dependent hydrolysis of ester, thioester, amide, peptide and isopeptide bonds formed by the C-terminal Gly of ubiquitin (a 76-residue protein attached to proteins as an intracellular targeting signal).</text>
        <dbReference type="EC" id="3.4.19.12"/>
    </reaction>
</comment>
<feature type="compositionally biased region" description="Polar residues" evidence="8">
    <location>
        <begin position="342"/>
        <end position="373"/>
    </location>
</feature>
<evidence type="ECO:0000256" key="5">
    <source>
        <dbReference type="ARBA" id="ARBA00022801"/>
    </source>
</evidence>
<proteinExistence type="inferred from homology"/>
<organism evidence="10 11">
    <name type="scientific">Rotaria magnacalcarata</name>
    <dbReference type="NCBI Taxonomy" id="392030"/>
    <lineage>
        <taxon>Eukaryota</taxon>
        <taxon>Metazoa</taxon>
        <taxon>Spiralia</taxon>
        <taxon>Gnathifera</taxon>
        <taxon>Rotifera</taxon>
        <taxon>Eurotatoria</taxon>
        <taxon>Bdelloidea</taxon>
        <taxon>Philodinida</taxon>
        <taxon>Philodinidae</taxon>
        <taxon>Rotaria</taxon>
    </lineage>
</organism>
<reference evidence="10" key="1">
    <citation type="submission" date="2021-02" db="EMBL/GenBank/DDBJ databases">
        <authorList>
            <person name="Nowell W R."/>
        </authorList>
    </citation>
    <scope>NUCLEOTIDE SEQUENCE</scope>
</reference>
<dbReference type="PROSITE" id="PS50235">
    <property type="entry name" value="USP_3"/>
    <property type="match status" value="1"/>
</dbReference>
<evidence type="ECO:0000256" key="3">
    <source>
        <dbReference type="ARBA" id="ARBA00022670"/>
    </source>
</evidence>
<evidence type="ECO:0000256" key="7">
    <source>
        <dbReference type="RuleBase" id="RU366025"/>
    </source>
</evidence>
<evidence type="ECO:0000313" key="10">
    <source>
        <dbReference type="EMBL" id="CAF1460609.1"/>
    </source>
</evidence>
<evidence type="ECO:0000256" key="2">
    <source>
        <dbReference type="ARBA" id="ARBA00009085"/>
    </source>
</evidence>
<feature type="compositionally biased region" description="Basic and acidic residues" evidence="8">
    <location>
        <begin position="314"/>
        <end position="325"/>
    </location>
</feature>
<dbReference type="GO" id="GO:0005829">
    <property type="term" value="C:cytosol"/>
    <property type="evidence" value="ECO:0007669"/>
    <property type="project" value="TreeGrafter"/>
</dbReference>
<comment type="caution">
    <text evidence="10">The sequence shown here is derived from an EMBL/GenBank/DDBJ whole genome shotgun (WGS) entry which is preliminary data.</text>
</comment>
<feature type="compositionally biased region" description="Acidic residues" evidence="8">
    <location>
        <begin position="419"/>
        <end position="439"/>
    </location>
</feature>
<evidence type="ECO:0000256" key="8">
    <source>
        <dbReference type="SAM" id="MobiDB-lite"/>
    </source>
</evidence>
<dbReference type="PROSITE" id="PS00972">
    <property type="entry name" value="USP_1"/>
    <property type="match status" value="1"/>
</dbReference>
<gene>
    <name evidence="10" type="ORF">KQP761_LOCUS12502</name>
</gene>
<feature type="region of interest" description="Disordered" evidence="8">
    <location>
        <begin position="697"/>
        <end position="722"/>
    </location>
</feature>
<sequence length="763" mass="87809">MGKGHKDRRREKRARESEELSKDEHLLKEELQQENEKKNEEYQLLRKQNKEQAINEKSIETLSDTPDSGRGSSITTSTDSLQQTKSDQQDESIENRIRRSLIKGLYNIGNTCFFNVIIQSLAHTSLLIDSMYQTIECLIRKNEKNYASTVTVQLMDVFDQFTSNDRKKPSIDPKPLFNCIIQKIPAYKGYDQHDSHELFMNLMLILRAEEIQLKQLEPRRRINFENDDNVSKMFCLIGCNEPYTTYDSIFGGHLLDIITCQKCGKSLMKIEPFLGLLLPLTDRISPSENYRNRRRRDAYTGNKPKRETKILSRKQEKALKKQEKKNSRKGTRVASGKIKGRQSLQTKIVQEQLPLEQTSSVPSTEATTITNGENETKESVDTKTENSIQEDKEPEAVNQNNDEGQAAGEEEEKQLNGDDSNEDDDNDNNKEEEEDEEEESKGPLTSVESTCVLADMVSKLTLIHETASYPLPFVDRTIAQKFLDCRTSKNSITPNETDGIKKLEQCFQRYFKSETLSGDNSFDCYYCRSFDKTQKKVLTEAIRQTVFFQLPPILPIFLKRFQMFNSHSEKINKSIEFPLQLDLTNHCSSQVISTSSIYSLYAIIEHSGTLRSGHYIAYIKLSVDDNDLLNKFYSKPIDCLLTNLFQNTIDQQPYMNGHATEIGNPSAAPPAWYHISDNDIHKVPESKLMGQLLARKQKEESEPVNPFPIQRNSFPQQATQHRPTHMMRMMAPTTIYVRQHAGKPHQRRRRTPTRRAPEVGRKS</sequence>
<dbReference type="GO" id="GO:0006508">
    <property type="term" value="P:proteolysis"/>
    <property type="evidence" value="ECO:0007669"/>
    <property type="project" value="UniProtKB-KW"/>
</dbReference>
<protein>
    <recommendedName>
        <fullName evidence="7">Ubiquitin carboxyl-terminal hydrolase</fullName>
        <ecNumber evidence="7">3.4.19.12</ecNumber>
    </recommendedName>
</protein>
<dbReference type="Pfam" id="PF00443">
    <property type="entry name" value="UCH"/>
    <property type="match status" value="1"/>
</dbReference>
<dbReference type="OrthoDB" id="2020758at2759"/>
<evidence type="ECO:0000256" key="6">
    <source>
        <dbReference type="ARBA" id="ARBA00022807"/>
    </source>
</evidence>
<dbReference type="InterPro" id="IPR038765">
    <property type="entry name" value="Papain-like_cys_pep_sf"/>
</dbReference>